<dbReference type="AlphaFoldDB" id="A0A841Q8B7"/>
<name>A0A841Q8B7_9BACI</name>
<evidence type="ECO:0000313" key="3">
    <source>
        <dbReference type="Proteomes" id="UP000581688"/>
    </source>
</evidence>
<dbReference type="Proteomes" id="UP000581688">
    <property type="component" value="Unassembled WGS sequence"/>
</dbReference>
<reference evidence="2 3" key="1">
    <citation type="submission" date="2020-08" db="EMBL/GenBank/DDBJ databases">
        <title>Genomic Encyclopedia of Type Strains, Phase IV (KMG-IV): sequencing the most valuable type-strain genomes for metagenomic binning, comparative biology and taxonomic classification.</title>
        <authorList>
            <person name="Goeker M."/>
        </authorList>
    </citation>
    <scope>NUCLEOTIDE SEQUENCE [LARGE SCALE GENOMIC DNA]</scope>
    <source>
        <strain evidence="2 3">DSM 19612</strain>
    </source>
</reference>
<keyword evidence="3" id="KW-1185">Reference proteome</keyword>
<feature type="transmembrane region" description="Helical" evidence="1">
    <location>
        <begin position="7"/>
        <end position="27"/>
    </location>
</feature>
<proteinExistence type="predicted"/>
<organism evidence="2 3">
    <name type="scientific">Salirhabdus euzebyi</name>
    <dbReference type="NCBI Taxonomy" id="394506"/>
    <lineage>
        <taxon>Bacteria</taxon>
        <taxon>Bacillati</taxon>
        <taxon>Bacillota</taxon>
        <taxon>Bacilli</taxon>
        <taxon>Bacillales</taxon>
        <taxon>Bacillaceae</taxon>
        <taxon>Salirhabdus</taxon>
    </lineage>
</organism>
<keyword evidence="1" id="KW-1133">Transmembrane helix</keyword>
<protein>
    <submittedName>
        <fullName evidence="2">Uncharacterized protein</fullName>
    </submittedName>
</protein>
<gene>
    <name evidence="2" type="ORF">HNQ94_003016</name>
</gene>
<evidence type="ECO:0000256" key="1">
    <source>
        <dbReference type="SAM" id="Phobius"/>
    </source>
</evidence>
<dbReference type="EMBL" id="JACHGH010000010">
    <property type="protein sequence ID" value="MBB6454527.1"/>
    <property type="molecule type" value="Genomic_DNA"/>
</dbReference>
<keyword evidence="1" id="KW-0812">Transmembrane</keyword>
<keyword evidence="1" id="KW-0472">Membrane</keyword>
<evidence type="ECO:0000313" key="2">
    <source>
        <dbReference type="EMBL" id="MBB6454527.1"/>
    </source>
</evidence>
<sequence>MIEDTQWVIVFFTHLIHWVSSFLPLFFTNSSIVVV</sequence>
<comment type="caution">
    <text evidence="2">The sequence shown here is derived from an EMBL/GenBank/DDBJ whole genome shotgun (WGS) entry which is preliminary data.</text>
</comment>
<accession>A0A841Q8B7</accession>